<evidence type="ECO:0000313" key="1">
    <source>
        <dbReference type="EMBL" id="KAF6227489.1"/>
    </source>
</evidence>
<comment type="caution">
    <text evidence="1">The sequence shown here is derived from an EMBL/GenBank/DDBJ whole genome shotgun (WGS) entry which is preliminary data.</text>
</comment>
<gene>
    <name evidence="1" type="ORF">HO173_012229</name>
</gene>
<reference evidence="1 2" key="1">
    <citation type="journal article" date="2020" name="Genomics">
        <title>Complete, high-quality genomes from long-read metagenomic sequencing of two wolf lichen thalli reveals enigmatic genome architecture.</title>
        <authorList>
            <person name="McKenzie S.K."/>
            <person name="Walston R.F."/>
            <person name="Allen J.L."/>
        </authorList>
    </citation>
    <scope>NUCLEOTIDE SEQUENCE [LARGE SCALE GENOMIC DNA]</scope>
    <source>
        <strain evidence="1">WasteWater2</strain>
    </source>
</reference>
<dbReference type="RefSeq" id="XP_037158980.1">
    <property type="nucleotide sequence ID" value="XM_037314101.1"/>
</dbReference>
<keyword evidence="2" id="KW-1185">Reference proteome</keyword>
<dbReference type="AlphaFoldDB" id="A0A8H6CPW9"/>
<protein>
    <submittedName>
        <fullName evidence="1">Uncharacterized protein</fullName>
    </submittedName>
</protein>
<name>A0A8H6CPW9_9LECA</name>
<dbReference type="Proteomes" id="UP000578531">
    <property type="component" value="Unassembled WGS sequence"/>
</dbReference>
<sequence>MQLVSSVRTEVLRCFLGWIARAAARLESGWVISVRRAGPNEEDEELPALPRMGAKGIDCGVIDDRQQYTSFPSPSRMFSFPPKSSIMDERT</sequence>
<organism evidence="1 2">
    <name type="scientific">Letharia columbiana</name>
    <dbReference type="NCBI Taxonomy" id="112416"/>
    <lineage>
        <taxon>Eukaryota</taxon>
        <taxon>Fungi</taxon>
        <taxon>Dikarya</taxon>
        <taxon>Ascomycota</taxon>
        <taxon>Pezizomycotina</taxon>
        <taxon>Lecanoromycetes</taxon>
        <taxon>OSLEUM clade</taxon>
        <taxon>Lecanoromycetidae</taxon>
        <taxon>Lecanorales</taxon>
        <taxon>Lecanorineae</taxon>
        <taxon>Parmeliaceae</taxon>
        <taxon>Letharia</taxon>
    </lineage>
</organism>
<evidence type="ECO:0000313" key="2">
    <source>
        <dbReference type="Proteomes" id="UP000578531"/>
    </source>
</evidence>
<dbReference type="EMBL" id="JACCJC010000086">
    <property type="protein sequence ID" value="KAF6227489.1"/>
    <property type="molecule type" value="Genomic_DNA"/>
</dbReference>
<proteinExistence type="predicted"/>
<dbReference type="GeneID" id="59293865"/>
<accession>A0A8H6CPW9</accession>